<gene>
    <name evidence="3" type="ORF">CEUSTIGMA_g5861.t1</name>
</gene>
<proteinExistence type="predicted"/>
<feature type="compositionally biased region" description="Polar residues" evidence="1">
    <location>
        <begin position="191"/>
        <end position="204"/>
    </location>
</feature>
<dbReference type="InterPro" id="IPR000719">
    <property type="entry name" value="Prot_kinase_dom"/>
</dbReference>
<dbReference type="GO" id="GO:0004674">
    <property type="term" value="F:protein serine/threonine kinase activity"/>
    <property type="evidence" value="ECO:0007669"/>
    <property type="project" value="TreeGrafter"/>
</dbReference>
<dbReference type="InterPro" id="IPR011009">
    <property type="entry name" value="Kinase-like_dom_sf"/>
</dbReference>
<feature type="compositionally biased region" description="Basic and acidic residues" evidence="1">
    <location>
        <begin position="1"/>
        <end position="13"/>
    </location>
</feature>
<name>A0A250X661_9CHLO</name>
<comment type="caution">
    <text evidence="3">The sequence shown here is derived from an EMBL/GenBank/DDBJ whole genome shotgun (WGS) entry which is preliminary data.</text>
</comment>
<accession>A0A250X661</accession>
<feature type="region of interest" description="Disordered" evidence="1">
    <location>
        <begin position="166"/>
        <end position="206"/>
    </location>
</feature>
<dbReference type="SMART" id="SM00220">
    <property type="entry name" value="S_TKc"/>
    <property type="match status" value="1"/>
</dbReference>
<dbReference type="InterPro" id="IPR001245">
    <property type="entry name" value="Ser-Thr/Tyr_kinase_cat_dom"/>
</dbReference>
<evidence type="ECO:0000259" key="2">
    <source>
        <dbReference type="PROSITE" id="PS50011"/>
    </source>
</evidence>
<dbReference type="InterPro" id="IPR051681">
    <property type="entry name" value="Ser/Thr_Kinases-Pseudokinases"/>
</dbReference>
<dbReference type="PANTHER" id="PTHR44329">
    <property type="entry name" value="SERINE/THREONINE-PROTEIN KINASE TNNI3K-RELATED"/>
    <property type="match status" value="1"/>
</dbReference>
<dbReference type="SUPFAM" id="SSF56112">
    <property type="entry name" value="Protein kinase-like (PK-like)"/>
    <property type="match status" value="1"/>
</dbReference>
<dbReference type="GO" id="GO:0005524">
    <property type="term" value="F:ATP binding"/>
    <property type="evidence" value="ECO:0007669"/>
    <property type="project" value="InterPro"/>
</dbReference>
<organism evidence="3 4">
    <name type="scientific">Chlamydomonas eustigma</name>
    <dbReference type="NCBI Taxonomy" id="1157962"/>
    <lineage>
        <taxon>Eukaryota</taxon>
        <taxon>Viridiplantae</taxon>
        <taxon>Chlorophyta</taxon>
        <taxon>core chlorophytes</taxon>
        <taxon>Chlorophyceae</taxon>
        <taxon>CS clade</taxon>
        <taxon>Chlamydomonadales</taxon>
        <taxon>Chlamydomonadaceae</taxon>
        <taxon>Chlamydomonas</taxon>
    </lineage>
</organism>
<dbReference type="PROSITE" id="PS50011">
    <property type="entry name" value="PROTEIN_KINASE_DOM"/>
    <property type="match status" value="1"/>
</dbReference>
<dbReference type="PANTHER" id="PTHR44329:SF214">
    <property type="entry name" value="PROTEIN KINASE DOMAIN-CONTAINING PROTEIN"/>
    <property type="match status" value="1"/>
</dbReference>
<dbReference type="STRING" id="1157962.A0A250X661"/>
<dbReference type="PROSITE" id="PS00108">
    <property type="entry name" value="PROTEIN_KINASE_ST"/>
    <property type="match status" value="1"/>
</dbReference>
<dbReference type="InterPro" id="IPR008271">
    <property type="entry name" value="Ser/Thr_kinase_AS"/>
</dbReference>
<reference evidence="3 4" key="1">
    <citation type="submission" date="2017-08" db="EMBL/GenBank/DDBJ databases">
        <title>Acidophilic green algal genome provides insights into adaptation to an acidic environment.</title>
        <authorList>
            <person name="Hirooka S."/>
            <person name="Hirose Y."/>
            <person name="Kanesaki Y."/>
            <person name="Higuchi S."/>
            <person name="Fujiwara T."/>
            <person name="Onuma R."/>
            <person name="Era A."/>
            <person name="Ohbayashi R."/>
            <person name="Uzuka A."/>
            <person name="Nozaki H."/>
            <person name="Yoshikawa H."/>
            <person name="Miyagishima S.Y."/>
        </authorList>
    </citation>
    <scope>NUCLEOTIDE SEQUENCE [LARGE SCALE GENOMIC DNA]</scope>
    <source>
        <strain evidence="3 4">NIES-2499</strain>
    </source>
</reference>
<feature type="compositionally biased region" description="Polar residues" evidence="1">
    <location>
        <begin position="15"/>
        <end position="27"/>
    </location>
</feature>
<evidence type="ECO:0000313" key="4">
    <source>
        <dbReference type="Proteomes" id="UP000232323"/>
    </source>
</evidence>
<sequence length="604" mass="64789">MVADENHCLHEVDSSQDLTQGRLSTRPLSPASKLLNPVQTRTNRTSNGAVHKRNTDVAAVREDDEAAAEVFGRALTVHEGFPTSSQRPNPEDPFSTKLWSAPLTFAQTHTVGSRAPEVSSAAWIRNQFMLLPLAQSMSLDVGSSCGANYLHSLQKLRPDDPCTAALEKDGDRNGNVVSIDEPRYSDRAVGSNGSMHPSNSSLQGDAQRRPYGLVLNKLGAHGHDQLLEGISAMAHHHHGALHPGAGMVLTPASHGSLDTSPSMIGSTRGRSELGLAAQPLLNGQDEVDEPNLVVKGQEILTEGPPLAPAPNAARAVNASTTVPSSPHGLEIRLVLEYCDKGSLTDALKGKAFFLVGSGDLNYAAVLDTALDIAKAMLHLHLADVLHGDLKAGNVMLKSSGNDGRGLMAKVADFGMAVKFDKSRNQNHISNMYQGTLTHMAPELLFLGHMSKAADVYALGVTMWELYTSEKPFQGATYALLGHQIIHDHRRPLFPVNTPTDFAALAADCWAPFPKDRPSFEVILSRLQAIRGALKVTKTAPLYPFSKPAVLCEGAHDPNHEGNKDAKASKQLSTSRSYRKVTKLASSLLPVEEDVELVVLTPPSG</sequence>
<dbReference type="Proteomes" id="UP000232323">
    <property type="component" value="Unassembled WGS sequence"/>
</dbReference>
<dbReference type="PRINTS" id="PR00109">
    <property type="entry name" value="TYRKINASE"/>
</dbReference>
<dbReference type="Gene3D" id="1.10.510.10">
    <property type="entry name" value="Transferase(Phosphotransferase) domain 1"/>
    <property type="match status" value="1"/>
</dbReference>
<feature type="region of interest" description="Disordered" evidence="1">
    <location>
        <begin position="1"/>
        <end position="31"/>
    </location>
</feature>
<feature type="region of interest" description="Disordered" evidence="1">
    <location>
        <begin position="553"/>
        <end position="575"/>
    </location>
</feature>
<dbReference type="OrthoDB" id="533232at2759"/>
<keyword evidence="4" id="KW-1185">Reference proteome</keyword>
<evidence type="ECO:0000256" key="1">
    <source>
        <dbReference type="SAM" id="MobiDB-lite"/>
    </source>
</evidence>
<feature type="compositionally biased region" description="Basic and acidic residues" evidence="1">
    <location>
        <begin position="553"/>
        <end position="567"/>
    </location>
</feature>
<dbReference type="EMBL" id="BEGY01000032">
    <property type="protein sequence ID" value="GAX78419.1"/>
    <property type="molecule type" value="Genomic_DNA"/>
</dbReference>
<feature type="domain" description="Protein kinase" evidence="2">
    <location>
        <begin position="212"/>
        <end position="529"/>
    </location>
</feature>
<dbReference type="AlphaFoldDB" id="A0A250X661"/>
<evidence type="ECO:0000313" key="3">
    <source>
        <dbReference type="EMBL" id="GAX78419.1"/>
    </source>
</evidence>
<protein>
    <recommendedName>
        <fullName evidence="2">Protein kinase domain-containing protein</fullName>
    </recommendedName>
</protein>
<dbReference type="Pfam" id="PF07714">
    <property type="entry name" value="PK_Tyr_Ser-Thr"/>
    <property type="match status" value="1"/>
</dbReference>